<accession>A0AAP1C9M5</accession>
<proteinExistence type="predicted"/>
<protein>
    <submittedName>
        <fullName evidence="2">Uncharacterized protein</fullName>
    </submittedName>
</protein>
<gene>
    <name evidence="2" type="ORF">WI41_05885</name>
</gene>
<keyword evidence="1" id="KW-1133">Transmembrane helix</keyword>
<feature type="transmembrane region" description="Helical" evidence="1">
    <location>
        <begin position="186"/>
        <end position="210"/>
    </location>
</feature>
<organism evidence="2 3">
    <name type="scientific">Burkholderia latens</name>
    <dbReference type="NCBI Taxonomy" id="488446"/>
    <lineage>
        <taxon>Bacteria</taxon>
        <taxon>Pseudomonadati</taxon>
        <taxon>Pseudomonadota</taxon>
        <taxon>Betaproteobacteria</taxon>
        <taxon>Burkholderiales</taxon>
        <taxon>Burkholderiaceae</taxon>
        <taxon>Burkholderia</taxon>
        <taxon>Burkholderia cepacia complex</taxon>
    </lineage>
</organism>
<feature type="transmembrane region" description="Helical" evidence="1">
    <location>
        <begin position="332"/>
        <end position="351"/>
    </location>
</feature>
<feature type="transmembrane region" description="Helical" evidence="1">
    <location>
        <begin position="306"/>
        <end position="325"/>
    </location>
</feature>
<sequence>MRNTQRNSLPFIHILRKALPFAGALTVVAVVYGAVPFVALPTLGQALWVSSFAQSFANSGWPSIFAHNFGLPAPAPIAFGLSGALVESAVLAATPLNAADAYSATMLLFLALALWGAKRYALAQGASARYALPLGVVWATLPVVWAHAGYSMLSAGIALLPLYLWTTHRLCDALASQDWRTIARSGMAFAIAACLAVFTDGYTFVMFAVGATVQYAGWIAQSDSRRVRQLAAGLPIYAVGFGIAFALYRRYIDTQSFHTDPLSVFRGYGVDVTMLVRPTQGLLWIWDTLRISTPRSDAAYFGDASVWFTTFVAPVAIAGMAGFALTRARARGVSLLVLGAFATYLALGPSLKIDSVRPDADRAAGNFQATMPAEYAIGPTGSAYLSTHVPGFKNMRASYRWIALTAFAFWALFVLLISELSRRDKHGIAWSLLGLMLVSNLPHPASGLAYSESHEYVRQMRLHEPLRFRDQFEMLDRSIVADFREDAPKQGITAFIPQGNDFLAAYLAATSGTHTYNIGGDKNVAFAQTHWPPSVSTLFSSDTTTLAGNIDRVLTDRSAHAVVVSYVNLLWNAHIWPPSPAELDRARAHYATAVDAFSANPRFVVKTRPYYALIMLRE</sequence>
<dbReference type="Proteomes" id="UP000056450">
    <property type="component" value="Unassembled WGS sequence"/>
</dbReference>
<feature type="transmembrane region" description="Helical" evidence="1">
    <location>
        <begin position="230"/>
        <end position="248"/>
    </location>
</feature>
<dbReference type="EMBL" id="LOTQ01000001">
    <property type="protein sequence ID" value="KVA12972.1"/>
    <property type="molecule type" value="Genomic_DNA"/>
</dbReference>
<feature type="transmembrane region" description="Helical" evidence="1">
    <location>
        <begin position="137"/>
        <end position="165"/>
    </location>
</feature>
<feature type="transmembrane region" description="Helical" evidence="1">
    <location>
        <begin position="98"/>
        <end position="117"/>
    </location>
</feature>
<keyword evidence="1" id="KW-0812">Transmembrane</keyword>
<comment type="caution">
    <text evidence="2">The sequence shown here is derived from an EMBL/GenBank/DDBJ whole genome shotgun (WGS) entry which is preliminary data.</text>
</comment>
<evidence type="ECO:0000256" key="1">
    <source>
        <dbReference type="SAM" id="Phobius"/>
    </source>
</evidence>
<dbReference type="AlphaFoldDB" id="A0AAP1C9M5"/>
<dbReference type="RefSeq" id="WP_059543967.1">
    <property type="nucleotide sequence ID" value="NZ_LOTQ01000001.1"/>
</dbReference>
<reference evidence="2 3" key="1">
    <citation type="submission" date="2015-11" db="EMBL/GenBank/DDBJ databases">
        <title>Expanding the genomic diversity of Burkholderia species for the development of highly accurate diagnostics.</title>
        <authorList>
            <person name="Sahl J."/>
            <person name="Keim P."/>
            <person name="Wagner D."/>
        </authorList>
    </citation>
    <scope>NUCLEOTIDE SEQUENCE [LARGE SCALE GENOMIC DNA]</scope>
    <source>
        <strain evidence="2 3">RF32-BP12</strain>
    </source>
</reference>
<evidence type="ECO:0000313" key="2">
    <source>
        <dbReference type="EMBL" id="KVA12972.1"/>
    </source>
</evidence>
<keyword evidence="1" id="KW-0472">Membrane</keyword>
<feature type="transmembrane region" description="Helical" evidence="1">
    <location>
        <begin position="21"/>
        <end position="44"/>
    </location>
</feature>
<feature type="transmembrane region" description="Helical" evidence="1">
    <location>
        <begin position="399"/>
        <end position="417"/>
    </location>
</feature>
<evidence type="ECO:0000313" key="3">
    <source>
        <dbReference type="Proteomes" id="UP000056450"/>
    </source>
</evidence>
<name>A0AAP1C9M5_9BURK</name>